<dbReference type="PROSITE" id="PS50240">
    <property type="entry name" value="TRYPSIN_DOM"/>
    <property type="match status" value="1"/>
</dbReference>
<dbReference type="AlphaFoldDB" id="A0A835G971"/>
<organism evidence="7 8">
    <name type="scientific">Spodoptera exigua</name>
    <name type="common">Beet armyworm</name>
    <name type="synonym">Noctua fulgens</name>
    <dbReference type="NCBI Taxonomy" id="7107"/>
    <lineage>
        <taxon>Eukaryota</taxon>
        <taxon>Metazoa</taxon>
        <taxon>Ecdysozoa</taxon>
        <taxon>Arthropoda</taxon>
        <taxon>Hexapoda</taxon>
        <taxon>Insecta</taxon>
        <taxon>Pterygota</taxon>
        <taxon>Neoptera</taxon>
        <taxon>Endopterygota</taxon>
        <taxon>Lepidoptera</taxon>
        <taxon>Glossata</taxon>
        <taxon>Ditrysia</taxon>
        <taxon>Noctuoidea</taxon>
        <taxon>Noctuidae</taxon>
        <taxon>Amphipyrinae</taxon>
        <taxon>Spodoptera</taxon>
    </lineage>
</organism>
<dbReference type="GO" id="GO:0004252">
    <property type="term" value="F:serine-type endopeptidase activity"/>
    <property type="evidence" value="ECO:0007669"/>
    <property type="project" value="InterPro"/>
</dbReference>
<dbReference type="SMART" id="SM00020">
    <property type="entry name" value="Tryp_SPc"/>
    <property type="match status" value="1"/>
</dbReference>
<evidence type="ECO:0000256" key="2">
    <source>
        <dbReference type="ARBA" id="ARBA00022525"/>
    </source>
</evidence>
<dbReference type="InterPro" id="IPR001254">
    <property type="entry name" value="Trypsin_dom"/>
</dbReference>
<dbReference type="PANTHER" id="PTHR24252:SF7">
    <property type="entry name" value="HYALIN"/>
    <property type="match status" value="1"/>
</dbReference>
<protein>
    <recommendedName>
        <fullName evidence="6">Peptidase S1 domain-containing protein</fullName>
    </recommendedName>
</protein>
<keyword evidence="3" id="KW-0732">Signal</keyword>
<comment type="caution">
    <text evidence="7">The sequence shown here is derived from an EMBL/GenBank/DDBJ whole genome shotgun (WGS) entry which is preliminary data.</text>
</comment>
<name>A0A835G971_SPOEX</name>
<evidence type="ECO:0000256" key="1">
    <source>
        <dbReference type="ARBA" id="ARBA00004613"/>
    </source>
</evidence>
<comment type="subcellular location">
    <subcellularLocation>
        <location evidence="1">Secreted</location>
    </subcellularLocation>
</comment>
<proteinExistence type="predicted"/>
<keyword evidence="5" id="KW-0325">Glycoprotein</keyword>
<dbReference type="GO" id="GO:0006508">
    <property type="term" value="P:proteolysis"/>
    <property type="evidence" value="ECO:0007669"/>
    <property type="project" value="InterPro"/>
</dbReference>
<dbReference type="InterPro" id="IPR043504">
    <property type="entry name" value="Peptidase_S1_PA_chymotrypsin"/>
</dbReference>
<dbReference type="PROSITE" id="PS00135">
    <property type="entry name" value="TRYPSIN_SER"/>
    <property type="match status" value="1"/>
</dbReference>
<dbReference type="Pfam" id="PF00089">
    <property type="entry name" value="Trypsin"/>
    <property type="match status" value="1"/>
</dbReference>
<dbReference type="PANTHER" id="PTHR24252">
    <property type="entry name" value="ACROSIN-RELATED"/>
    <property type="match status" value="1"/>
</dbReference>
<evidence type="ECO:0000256" key="3">
    <source>
        <dbReference type="ARBA" id="ARBA00022729"/>
    </source>
</evidence>
<keyword evidence="2" id="KW-0964">Secreted</keyword>
<dbReference type="SUPFAM" id="SSF50494">
    <property type="entry name" value="Trypsin-like serine proteases"/>
    <property type="match status" value="1"/>
</dbReference>
<evidence type="ECO:0000256" key="4">
    <source>
        <dbReference type="ARBA" id="ARBA00023157"/>
    </source>
</evidence>
<dbReference type="InterPro" id="IPR009003">
    <property type="entry name" value="Peptidase_S1_PA"/>
</dbReference>
<keyword evidence="4" id="KW-1015">Disulfide bond</keyword>
<keyword evidence="8" id="KW-1185">Reference proteome</keyword>
<gene>
    <name evidence="7" type="ORF">HW555_009476</name>
</gene>
<dbReference type="FunFam" id="2.40.10.10:FF:000054">
    <property type="entry name" value="Complement C1r subcomponent"/>
    <property type="match status" value="1"/>
</dbReference>
<dbReference type="GO" id="GO:0005576">
    <property type="term" value="C:extracellular region"/>
    <property type="evidence" value="ECO:0007669"/>
    <property type="project" value="UniProtKB-SubCell"/>
</dbReference>
<accession>A0A835G971</accession>
<dbReference type="Proteomes" id="UP000648187">
    <property type="component" value="Unassembled WGS sequence"/>
</dbReference>
<evidence type="ECO:0000256" key="5">
    <source>
        <dbReference type="ARBA" id="ARBA00023180"/>
    </source>
</evidence>
<dbReference type="CDD" id="cd00190">
    <property type="entry name" value="Tryp_SPc"/>
    <property type="match status" value="1"/>
</dbReference>
<dbReference type="InterPro" id="IPR033116">
    <property type="entry name" value="TRYPSIN_SER"/>
</dbReference>
<evidence type="ECO:0000313" key="7">
    <source>
        <dbReference type="EMBL" id="KAF9411871.1"/>
    </source>
</evidence>
<dbReference type="Gene3D" id="2.40.10.10">
    <property type="entry name" value="Trypsin-like serine proteases"/>
    <property type="match status" value="1"/>
</dbReference>
<sequence length="192" mass="21920">GPVKYAAFGILKRSDPPKYWQIHNVKRVIPHPEYHPPHKYHDIALIETEDLIYFDKYYVRPACLDVKSKPDFYAEATGWGALGHNQDLADTLQTVTLRKFDAKTCSLLYPKHRHLRNGFDEDTQLCYGAEDDPKDTCQGDSGGPLQVRNGHQCSYSILGVTSYGRQCGKTAGSGVYTRVYHYLLWIENIVWP</sequence>
<feature type="non-terminal residue" evidence="7">
    <location>
        <position position="192"/>
    </location>
</feature>
<dbReference type="EMBL" id="JACKWZ010000210">
    <property type="protein sequence ID" value="KAF9411871.1"/>
    <property type="molecule type" value="Genomic_DNA"/>
</dbReference>
<reference evidence="7" key="1">
    <citation type="submission" date="2020-08" db="EMBL/GenBank/DDBJ databases">
        <title>Spodoptera exigua strain:BAW_Kor-Di-RS1 Genome sequencing and assembly.</title>
        <authorList>
            <person name="Kim J."/>
            <person name="Nam H.Y."/>
            <person name="Kwon M."/>
            <person name="Choi J.H."/>
            <person name="Cho S.R."/>
            <person name="Kim G.-H."/>
        </authorList>
    </citation>
    <scope>NUCLEOTIDE SEQUENCE</scope>
    <source>
        <strain evidence="7">BAW_Kor-Di-RS1</strain>
        <tissue evidence="7">Whole-body</tissue>
    </source>
</reference>
<feature type="domain" description="Peptidase S1" evidence="6">
    <location>
        <begin position="1"/>
        <end position="191"/>
    </location>
</feature>
<evidence type="ECO:0000313" key="8">
    <source>
        <dbReference type="Proteomes" id="UP000648187"/>
    </source>
</evidence>
<evidence type="ECO:0000259" key="6">
    <source>
        <dbReference type="PROSITE" id="PS50240"/>
    </source>
</evidence>